<dbReference type="AlphaFoldDB" id="A0A7D9DHP6"/>
<sequence length="348" mass="39983">MLGTGEFPLHGDSDDTQRSSMDRYNFLLQFVLASQAVKTPASQLLSKINSLEEEKKELQEQLETLEARCDSLVQEVAEFRQTTQRAADLEQSYSEISDQNDKLKEYVNSLVDRDSCKHCDSNYRNNGRTYNEVSYTQKQRKLKVLKSNSERALWFLESFGFKLDKLFLSDCQTGEKVTLQYNNEKKSAYQFLFEEDKDKVRNVVYIMDKFCVSDAAYHEFSMTNNDGLPRSYLIKQCRQDLNKVYSISRTPGEWPGAQLSFKDELNHRLSKQMEKLGDKMLNTQRVKISGDGAKMSRITNFVVLSFSLLSEGEKVMSTKGIHTVAILNGKEDYGVLQTAGKNLFKEIN</sequence>
<proteinExistence type="predicted"/>
<evidence type="ECO:0000313" key="2">
    <source>
        <dbReference type="Proteomes" id="UP001152795"/>
    </source>
</evidence>
<name>A0A7D9DHP6_PARCT</name>
<keyword evidence="2" id="KW-1185">Reference proteome</keyword>
<comment type="caution">
    <text evidence="1">The sequence shown here is derived from an EMBL/GenBank/DDBJ whole genome shotgun (WGS) entry which is preliminary data.</text>
</comment>
<reference evidence="1" key="1">
    <citation type="submission" date="2020-04" db="EMBL/GenBank/DDBJ databases">
        <authorList>
            <person name="Alioto T."/>
            <person name="Alioto T."/>
            <person name="Gomez Garrido J."/>
        </authorList>
    </citation>
    <scope>NUCLEOTIDE SEQUENCE</scope>
    <source>
        <strain evidence="1">A484AB</strain>
    </source>
</reference>
<dbReference type="PANTHER" id="PTHR31424">
    <property type="entry name" value="PROTEIN CBG23806"/>
    <property type="match status" value="1"/>
</dbReference>
<dbReference type="OrthoDB" id="10037925at2759"/>
<dbReference type="PANTHER" id="PTHR31424:SF3">
    <property type="entry name" value="RING-TYPE DOMAIN-CONTAINING PROTEIN"/>
    <property type="match status" value="1"/>
</dbReference>
<gene>
    <name evidence="1" type="ORF">PACLA_8A053507</name>
</gene>
<organism evidence="1 2">
    <name type="scientific">Paramuricea clavata</name>
    <name type="common">Red gorgonian</name>
    <name type="synonym">Violescent sea-whip</name>
    <dbReference type="NCBI Taxonomy" id="317549"/>
    <lineage>
        <taxon>Eukaryota</taxon>
        <taxon>Metazoa</taxon>
        <taxon>Cnidaria</taxon>
        <taxon>Anthozoa</taxon>
        <taxon>Octocorallia</taxon>
        <taxon>Malacalcyonacea</taxon>
        <taxon>Plexauridae</taxon>
        <taxon>Paramuricea</taxon>
    </lineage>
</organism>
<dbReference type="Proteomes" id="UP001152795">
    <property type="component" value="Unassembled WGS sequence"/>
</dbReference>
<protein>
    <submittedName>
        <fullName evidence="1">Uncharacterized protein</fullName>
    </submittedName>
</protein>
<dbReference type="EMBL" id="CACRXK020000874">
    <property type="protein sequence ID" value="CAB3985452.1"/>
    <property type="molecule type" value="Genomic_DNA"/>
</dbReference>
<evidence type="ECO:0000313" key="1">
    <source>
        <dbReference type="EMBL" id="CAB3985452.1"/>
    </source>
</evidence>
<accession>A0A7D9DHP6</accession>